<dbReference type="Pfam" id="PF12822">
    <property type="entry name" value="ECF_trnsprt"/>
    <property type="match status" value="1"/>
</dbReference>
<evidence type="ECO:0000313" key="2">
    <source>
        <dbReference type="EMBL" id="OGD16190.1"/>
    </source>
</evidence>
<organism evidence="2 3">
    <name type="scientific">Candidatus Sediminicultor quintus</name>
    <dbReference type="NCBI Taxonomy" id="1797291"/>
    <lineage>
        <taxon>Bacteria</taxon>
        <taxon>Pseudomonadati</taxon>
        <taxon>Atribacterota</taxon>
        <taxon>Candidatus Phoenicimicrobiia</taxon>
        <taxon>Candidatus Pheonicimicrobiales</taxon>
        <taxon>Candidatus Phoenicimicrobiaceae</taxon>
        <taxon>Candidatus Sediminicultor</taxon>
    </lineage>
</organism>
<name>A0A1F5ACE2_9BACT</name>
<feature type="transmembrane region" description="Helical" evidence="1">
    <location>
        <begin position="17"/>
        <end position="37"/>
    </location>
</feature>
<dbReference type="Gene3D" id="1.10.1760.20">
    <property type="match status" value="1"/>
</dbReference>
<evidence type="ECO:0000313" key="3">
    <source>
        <dbReference type="Proteomes" id="UP000177701"/>
    </source>
</evidence>
<feature type="transmembrane region" description="Helical" evidence="1">
    <location>
        <begin position="117"/>
        <end position="139"/>
    </location>
</feature>
<dbReference type="STRING" id="1797291.A2V47_04145"/>
<dbReference type="AlphaFoldDB" id="A0A1F5ACE2"/>
<proteinExistence type="predicted"/>
<keyword evidence="1" id="KW-0812">Transmembrane</keyword>
<keyword evidence="1" id="KW-1133">Transmembrane helix</keyword>
<dbReference type="Proteomes" id="UP000177701">
    <property type="component" value="Unassembled WGS sequence"/>
</dbReference>
<sequence length="175" mass="18350">MNRDSALLGFKLTTRQLAISGMLGAIAIILGVTRLGFIPVPTPAGHATIMHIPVILGGILEGPIVGALVGLIFGVYSFLNATNPMFADPLIAIFPRIFIGVAAYYSYKYFWKNSAVAAALGTLTNTIGVLGLATLRGYLPIKVSASIAVVHGTPEVAVAVLLVFILVKALKRAGY</sequence>
<dbReference type="GO" id="GO:0022857">
    <property type="term" value="F:transmembrane transporter activity"/>
    <property type="evidence" value="ECO:0007669"/>
    <property type="project" value="InterPro"/>
</dbReference>
<reference evidence="2 3" key="1">
    <citation type="journal article" date="2016" name="Nat. Commun.">
        <title>Thousands of microbial genomes shed light on interconnected biogeochemical processes in an aquifer system.</title>
        <authorList>
            <person name="Anantharaman K."/>
            <person name="Brown C.T."/>
            <person name="Hug L.A."/>
            <person name="Sharon I."/>
            <person name="Castelle C.J."/>
            <person name="Probst A.J."/>
            <person name="Thomas B.C."/>
            <person name="Singh A."/>
            <person name="Wilkins M.J."/>
            <person name="Karaoz U."/>
            <person name="Brodie E.L."/>
            <person name="Williams K.H."/>
            <person name="Hubbard S.S."/>
            <person name="Banfield J.F."/>
        </authorList>
    </citation>
    <scope>NUCLEOTIDE SEQUENCE [LARGE SCALE GENOMIC DNA]</scope>
</reference>
<feature type="transmembrane region" description="Helical" evidence="1">
    <location>
        <begin position="49"/>
        <end position="79"/>
    </location>
</feature>
<evidence type="ECO:0000256" key="1">
    <source>
        <dbReference type="SAM" id="Phobius"/>
    </source>
</evidence>
<feature type="transmembrane region" description="Helical" evidence="1">
    <location>
        <begin position="145"/>
        <end position="167"/>
    </location>
</feature>
<gene>
    <name evidence="2" type="ORF">A2V47_04145</name>
</gene>
<protein>
    <submittedName>
        <fullName evidence="2">ECF transporter S component</fullName>
    </submittedName>
</protein>
<dbReference type="EMBL" id="MEYH01000039">
    <property type="protein sequence ID" value="OGD16190.1"/>
    <property type="molecule type" value="Genomic_DNA"/>
</dbReference>
<keyword evidence="1" id="KW-0472">Membrane</keyword>
<accession>A0A1F5ACE2</accession>
<dbReference type="InterPro" id="IPR024529">
    <property type="entry name" value="ECF_trnsprt_substrate-spec"/>
</dbReference>
<comment type="caution">
    <text evidence="2">The sequence shown here is derived from an EMBL/GenBank/DDBJ whole genome shotgun (WGS) entry which is preliminary data.</text>
</comment>